<dbReference type="InterPro" id="IPR006905">
    <property type="entry name" value="Flavin_halogenase"/>
</dbReference>
<name>A0A1Q2M3G2_9GAMM</name>
<proteinExistence type="predicted"/>
<protein>
    <recommendedName>
        <fullName evidence="5">Tryptophan halogenase</fullName>
    </recommendedName>
</protein>
<feature type="binding site" evidence="2">
    <location>
        <position position="370"/>
    </location>
    <ligand>
        <name>FAD</name>
        <dbReference type="ChEBI" id="CHEBI:57692"/>
    </ligand>
</feature>
<dbReference type="PIRSF" id="PIRSF011396">
    <property type="entry name" value="Trp_halogenase"/>
    <property type="match status" value="1"/>
</dbReference>
<feature type="binding site" evidence="2">
    <location>
        <position position="192"/>
    </location>
    <ligand>
        <name>FAD</name>
        <dbReference type="ChEBI" id="CHEBI:57692"/>
    </ligand>
</feature>
<dbReference type="GO" id="GO:0004497">
    <property type="term" value="F:monooxygenase activity"/>
    <property type="evidence" value="ECO:0007669"/>
    <property type="project" value="InterPro"/>
</dbReference>
<dbReference type="EMBL" id="CP019650">
    <property type="protein sequence ID" value="AQQ67263.1"/>
    <property type="molecule type" value="Genomic_DNA"/>
</dbReference>
<feature type="binding site" evidence="2">
    <location>
        <position position="81"/>
    </location>
    <ligand>
        <name>7-chloro-L-tryptophan</name>
        <dbReference type="ChEBI" id="CHEBI:58713"/>
    </ligand>
</feature>
<dbReference type="STRING" id="260552.Mag101_06145"/>
<evidence type="ECO:0008006" key="5">
    <source>
        <dbReference type="Google" id="ProtNLM"/>
    </source>
</evidence>
<keyword evidence="2" id="KW-0274">FAD</keyword>
<dbReference type="PANTHER" id="PTHR43747:SF4">
    <property type="entry name" value="FLAVIN-DEPENDENT TRYPTOPHAN HALOGENASE"/>
    <property type="match status" value="1"/>
</dbReference>
<organism evidence="3 4">
    <name type="scientific">Microbulbifer agarilyticus</name>
    <dbReference type="NCBI Taxonomy" id="260552"/>
    <lineage>
        <taxon>Bacteria</taxon>
        <taxon>Pseudomonadati</taxon>
        <taxon>Pseudomonadota</taxon>
        <taxon>Gammaproteobacteria</taxon>
        <taxon>Cellvibrionales</taxon>
        <taxon>Microbulbiferaceae</taxon>
        <taxon>Microbulbifer</taxon>
    </lineage>
</organism>
<dbReference type="AlphaFoldDB" id="A0A1Q2M3G2"/>
<reference evidence="3" key="1">
    <citation type="submission" date="2017-02" db="EMBL/GenBank/DDBJ databases">
        <title>Genome of Microbulbifer agarilyticus GP101.</title>
        <authorList>
            <person name="Jung J."/>
            <person name="Bae S.S."/>
            <person name="Baek K."/>
        </authorList>
    </citation>
    <scope>NUCLEOTIDE SEQUENCE [LARGE SCALE GENOMIC DNA]</scope>
    <source>
        <strain evidence="3">GP101</strain>
    </source>
</reference>
<dbReference type="PANTHER" id="PTHR43747">
    <property type="entry name" value="FAD-BINDING PROTEIN"/>
    <property type="match status" value="1"/>
</dbReference>
<dbReference type="InterPro" id="IPR036188">
    <property type="entry name" value="FAD/NAD-bd_sf"/>
</dbReference>
<dbReference type="KEGG" id="maga:Mag101_06145"/>
<dbReference type="SUPFAM" id="SSF51905">
    <property type="entry name" value="FAD/NAD(P)-binding domain"/>
    <property type="match status" value="1"/>
</dbReference>
<dbReference type="Pfam" id="PF04820">
    <property type="entry name" value="Trp_halogenase"/>
    <property type="match status" value="1"/>
</dbReference>
<evidence type="ECO:0000256" key="1">
    <source>
        <dbReference type="PIRSR" id="PIRSR011396-1"/>
    </source>
</evidence>
<feature type="binding site" evidence="2">
    <location>
        <position position="366"/>
    </location>
    <ligand>
        <name>L-tryptophan</name>
        <dbReference type="ChEBI" id="CHEBI:57912"/>
    </ligand>
</feature>
<accession>A0A1Q2M3G2</accession>
<dbReference type="Proteomes" id="UP000188219">
    <property type="component" value="Chromosome"/>
</dbReference>
<sequence>MKSIKNVVVVGGGTAGWLAAASLARHLDPLTHHEYTVTLVESPDAPIIGVGEGTWPTMRNTLRNLGIDEFEFIRECDTSFKQGTRFVNWHTRAENGQDASYFHSFELPRGMWPIPPGPYWHHLQKELGLSYAEAISPQPAACMHHLAPKGLDTAQYETVLNYAYHLDAGKFATFLRRHACEKLGVTHLLAHVESVNVSEAGYIESIATKQGEKISGDLFIDCTGFASLLLDKTYHIPFRGVSDTLLVNKAVAMQVPYASEQAPICSPTLSTAQSAGWIWDIGLQTRRGTGYVYSDNHTSPDEAEATLRAYNKEALNKQVVNTNHQAVDVDQLDARQIDLRLGYREKVFHKNCVGMGLSAAFLEPLEASAIFLIEASCNMLTELFPQRMEQLGTLEKKYNAVFTQRWHRVVDFIKLHYFLSRRTDSGFWLDNTDQTTLPDSLKEQLEFWKFYPPTRFDMPSALEPFVRESYEFILYGMEYHADYQWSAGQLPHLENAQANFARIRKLSAEITDVLPSNRALINKIRKMR</sequence>
<feature type="binding site" evidence="2">
    <location>
        <begin position="12"/>
        <end position="15"/>
    </location>
    <ligand>
        <name>FAD</name>
        <dbReference type="ChEBI" id="CHEBI:57692"/>
    </ligand>
</feature>
<evidence type="ECO:0000313" key="4">
    <source>
        <dbReference type="Proteomes" id="UP000188219"/>
    </source>
</evidence>
<keyword evidence="2" id="KW-0547">Nucleotide-binding</keyword>
<evidence type="ECO:0000313" key="3">
    <source>
        <dbReference type="EMBL" id="AQQ67263.1"/>
    </source>
</evidence>
<dbReference type="InterPro" id="IPR050816">
    <property type="entry name" value="Flavin-dep_Halogenase_NPB"/>
</dbReference>
<keyword evidence="2" id="KW-0285">Flavoprotein</keyword>
<dbReference type="Gene3D" id="3.50.50.60">
    <property type="entry name" value="FAD/NAD(P)-binding domain"/>
    <property type="match status" value="1"/>
</dbReference>
<gene>
    <name evidence="3" type="ORF">Mag101_06145</name>
</gene>
<evidence type="ECO:0000256" key="2">
    <source>
        <dbReference type="PIRSR" id="PIRSR011396-2"/>
    </source>
</evidence>
<dbReference type="OrthoDB" id="6278312at2"/>
<dbReference type="GO" id="GO:0000166">
    <property type="term" value="F:nucleotide binding"/>
    <property type="evidence" value="ECO:0007669"/>
    <property type="project" value="UniProtKB-KW"/>
</dbReference>
<feature type="binding site" evidence="2">
    <location>
        <position position="357"/>
    </location>
    <ligand>
        <name>FAD</name>
        <dbReference type="ChEBI" id="CHEBI:57692"/>
    </ligand>
</feature>
<keyword evidence="4" id="KW-1185">Reference proteome</keyword>
<dbReference type="InterPro" id="IPR033856">
    <property type="entry name" value="Trp_halogen"/>
</dbReference>
<dbReference type="RefSeq" id="WP_077402226.1">
    <property type="nucleotide sequence ID" value="NZ_CP019650.1"/>
</dbReference>
<feature type="active site" evidence="1">
    <location>
        <position position="81"/>
    </location>
</feature>